<comment type="caution">
    <text evidence="4">The sequence shown here is derived from an EMBL/GenBank/DDBJ whole genome shotgun (WGS) entry which is preliminary data.</text>
</comment>
<dbReference type="EMBL" id="CAUYUJ010011703">
    <property type="protein sequence ID" value="CAK0832429.1"/>
    <property type="molecule type" value="Genomic_DNA"/>
</dbReference>
<gene>
    <name evidence="4" type="ORF">PCOR1329_LOCUS30450</name>
</gene>
<proteinExistence type="predicted"/>
<dbReference type="Pfam" id="PF14295">
    <property type="entry name" value="PAN_4"/>
    <property type="match status" value="2"/>
</dbReference>
<name>A0ABN9SL37_9DINO</name>
<dbReference type="SMART" id="SM00223">
    <property type="entry name" value="APPLE"/>
    <property type="match status" value="1"/>
</dbReference>
<dbReference type="Gene3D" id="3.50.4.10">
    <property type="entry name" value="Hepatocyte Growth Factor"/>
    <property type="match status" value="2"/>
</dbReference>
<organism evidence="4 5">
    <name type="scientific">Prorocentrum cordatum</name>
    <dbReference type="NCBI Taxonomy" id="2364126"/>
    <lineage>
        <taxon>Eukaryota</taxon>
        <taxon>Sar</taxon>
        <taxon>Alveolata</taxon>
        <taxon>Dinophyceae</taxon>
        <taxon>Prorocentrales</taxon>
        <taxon>Prorocentraceae</taxon>
        <taxon>Prorocentrum</taxon>
    </lineage>
</organism>
<keyword evidence="5" id="KW-1185">Reference proteome</keyword>
<evidence type="ECO:0000313" key="4">
    <source>
        <dbReference type="EMBL" id="CAK0832429.1"/>
    </source>
</evidence>
<dbReference type="Proteomes" id="UP001189429">
    <property type="component" value="Unassembled WGS sequence"/>
</dbReference>
<evidence type="ECO:0000259" key="3">
    <source>
        <dbReference type="SMART" id="SM00223"/>
    </source>
</evidence>
<evidence type="ECO:0000256" key="1">
    <source>
        <dbReference type="ARBA" id="ARBA00022737"/>
    </source>
</evidence>
<sequence>MAAVAAGQPPQLRGAVTVKEGWEPCPGQPGWATTACSAGQTCPGGNTCANPPQCGCFRTCAAGQSCPPGQYCDGPGWATTACSAGQTCPGGNTCANPPQCGCFRTCAAGQSCPPGQYCDGAGVCTPGAALRSNQSSEGSGASIVTVKEGWEPCPGQPGWATAACSAGQTCPGGNMCANPPQCGCFRTCAAGQSCPPGQYCDGVGVCTPGAALRSNQSSEGSGASIVTVKEGWEPCPGQPGWATTACSAGQTCPGGNTCTNPPQCGCFRTCAAGQSCPPGQYCDGAGVCTPGAALGSNHSSEGSGASIVTVKEGWEPCPGQPGWATTACSAGQTCPGGNTCTNPPQCGCFRTCAAGQSCPPGQYCDGASVCTPGAALGSNQSSEGSGASIVTVKEGWEPCPGQPGWATTACSAGQTCPGGNTCTNPPQCGCFRTCAAGQSCPPGQYCDGAGVCTPGAALGSNHSSEGSGASIVTVKEGWEPCPGQPGWATTACSAGQTCPGGNTCTNPPQCGCFRLCAAGQSCPPGQYCDGAGVCTPGAALRSNQSVAEAAGVGPPNANGAPFLGGAPGGQCAWAERKNSGGRNLMQAPWSQDPDACCAHCNEHSDCVAWTFIKGSHECWLKSHVPPSDQWRWDDSAVSSLVRSPDTKCSWEDDENSGGDNMMQAPWSQDPQACCNHCGAHSGCVAWTFIKGSHECWLKSYVPSRDQWRWDGSAISGKLGGR</sequence>
<accession>A0ABN9SL37</accession>
<reference evidence="4" key="1">
    <citation type="submission" date="2023-10" db="EMBL/GenBank/DDBJ databases">
        <authorList>
            <person name="Chen Y."/>
            <person name="Shah S."/>
            <person name="Dougan E. K."/>
            <person name="Thang M."/>
            <person name="Chan C."/>
        </authorList>
    </citation>
    <scope>NUCLEOTIDE SEQUENCE [LARGE SCALE GENOMIC DNA]</scope>
</reference>
<keyword evidence="1" id="KW-0677">Repeat</keyword>
<evidence type="ECO:0000313" key="5">
    <source>
        <dbReference type="Proteomes" id="UP001189429"/>
    </source>
</evidence>
<protein>
    <recommendedName>
        <fullName evidence="3">Apple domain-containing protein</fullName>
    </recommendedName>
</protein>
<feature type="domain" description="Apple" evidence="3">
    <location>
        <begin position="648"/>
        <end position="720"/>
    </location>
</feature>
<dbReference type="InterPro" id="IPR000177">
    <property type="entry name" value="Apple"/>
</dbReference>
<keyword evidence="2" id="KW-1015">Disulfide bond</keyword>
<evidence type="ECO:0000256" key="2">
    <source>
        <dbReference type="ARBA" id="ARBA00023157"/>
    </source>
</evidence>
<dbReference type="InterPro" id="IPR003609">
    <property type="entry name" value="Pan_app"/>
</dbReference>